<dbReference type="InterPro" id="IPR036282">
    <property type="entry name" value="Glutathione-S-Trfase_C_sf"/>
</dbReference>
<dbReference type="InterPro" id="IPR034345">
    <property type="entry name" value="Gtt2-like_N"/>
</dbReference>
<dbReference type="CDD" id="cd03051">
    <property type="entry name" value="GST_N_GTT2_like"/>
    <property type="match status" value="1"/>
</dbReference>
<sequence length="202" mass="23021">MKIYETRSAPNPRRVRMFLAEKNIEMEYVQLDLQKGENLSAEMRAKNPLGKVPVLELDDGTCIAESDAICTYFENIQPDPPLMGVDAKDKAVVAMWQRQVELALMMQVGLCFQHTTGYFKDRMVPVAEFGEEAGINASKYLNILEHRLETHPYLAGERFTIADITALCAIDFARVVKIRLQDKHKNLHNWYERISARDSASA</sequence>
<dbReference type="Proteomes" id="UP000595095">
    <property type="component" value="Chromosome"/>
</dbReference>
<proteinExistence type="predicted"/>
<evidence type="ECO:0000256" key="1">
    <source>
        <dbReference type="ARBA" id="ARBA00012452"/>
    </source>
</evidence>
<dbReference type="SFLD" id="SFLDG00358">
    <property type="entry name" value="Main_(cytGST)"/>
    <property type="match status" value="1"/>
</dbReference>
<dbReference type="InterPro" id="IPR004046">
    <property type="entry name" value="GST_C"/>
</dbReference>
<feature type="domain" description="GST N-terminal" evidence="3">
    <location>
        <begin position="1"/>
        <end position="81"/>
    </location>
</feature>
<dbReference type="InterPro" id="IPR040079">
    <property type="entry name" value="Glutathione_S-Trfase"/>
</dbReference>
<dbReference type="InterPro" id="IPR036249">
    <property type="entry name" value="Thioredoxin-like_sf"/>
</dbReference>
<dbReference type="PROSITE" id="PS50405">
    <property type="entry name" value="GST_CTER"/>
    <property type="match status" value="1"/>
</dbReference>
<dbReference type="Gene3D" id="3.40.30.10">
    <property type="entry name" value="Glutaredoxin"/>
    <property type="match status" value="1"/>
</dbReference>
<dbReference type="InterPro" id="IPR004045">
    <property type="entry name" value="Glutathione_S-Trfase_N"/>
</dbReference>
<dbReference type="SFLD" id="SFLDS00019">
    <property type="entry name" value="Glutathione_Transferase_(cytos"/>
    <property type="match status" value="1"/>
</dbReference>
<dbReference type="Pfam" id="PF13417">
    <property type="entry name" value="GST_N_3"/>
    <property type="match status" value="1"/>
</dbReference>
<dbReference type="RefSeq" id="WP_195810985.1">
    <property type="nucleotide sequence ID" value="NZ_CP064795.1"/>
</dbReference>
<dbReference type="AlphaFoldDB" id="A0A7S9DXV4"/>
<organism evidence="5 6">
    <name type="scientific">Salinimonas marina</name>
    <dbReference type="NCBI Taxonomy" id="2785918"/>
    <lineage>
        <taxon>Bacteria</taxon>
        <taxon>Pseudomonadati</taxon>
        <taxon>Pseudomonadota</taxon>
        <taxon>Gammaproteobacteria</taxon>
        <taxon>Alteromonadales</taxon>
        <taxon>Alteromonadaceae</taxon>
        <taxon>Alteromonas/Salinimonas group</taxon>
        <taxon>Salinimonas</taxon>
    </lineage>
</organism>
<keyword evidence="6" id="KW-1185">Reference proteome</keyword>
<feature type="domain" description="GST C-terminal" evidence="4">
    <location>
        <begin position="86"/>
        <end position="202"/>
    </location>
</feature>
<dbReference type="SUPFAM" id="SSF52833">
    <property type="entry name" value="Thioredoxin-like"/>
    <property type="match status" value="1"/>
</dbReference>
<dbReference type="GO" id="GO:0005737">
    <property type="term" value="C:cytoplasm"/>
    <property type="evidence" value="ECO:0007669"/>
    <property type="project" value="TreeGrafter"/>
</dbReference>
<protein>
    <recommendedName>
        <fullName evidence="1">glutathione transferase</fullName>
        <ecNumber evidence="1">2.5.1.18</ecNumber>
    </recommendedName>
</protein>
<keyword evidence="2 5" id="KW-0808">Transferase</keyword>
<name>A0A7S9DXV4_9ALTE</name>
<dbReference type="EMBL" id="CP064795">
    <property type="protein sequence ID" value="QPG05903.1"/>
    <property type="molecule type" value="Genomic_DNA"/>
</dbReference>
<reference evidence="5 6" key="1">
    <citation type="submission" date="2020-11" db="EMBL/GenBank/DDBJ databases">
        <title>Complete genome sequence for Salinimonas sp. strain G2-b.</title>
        <authorList>
            <person name="Park S.-J."/>
        </authorList>
    </citation>
    <scope>NUCLEOTIDE SEQUENCE [LARGE SCALE GENOMIC DNA]</scope>
    <source>
        <strain evidence="5 6">G2-b</strain>
    </source>
</reference>
<dbReference type="Pfam" id="PF00043">
    <property type="entry name" value="GST_C"/>
    <property type="match status" value="1"/>
</dbReference>
<dbReference type="KEGG" id="smaa:IT774_01155"/>
<dbReference type="GO" id="GO:0004364">
    <property type="term" value="F:glutathione transferase activity"/>
    <property type="evidence" value="ECO:0007669"/>
    <property type="project" value="UniProtKB-EC"/>
</dbReference>
<evidence type="ECO:0000313" key="6">
    <source>
        <dbReference type="Proteomes" id="UP000595095"/>
    </source>
</evidence>
<gene>
    <name evidence="5" type="ORF">IT774_01155</name>
</gene>
<dbReference type="GO" id="GO:0043295">
    <property type="term" value="F:glutathione binding"/>
    <property type="evidence" value="ECO:0007669"/>
    <property type="project" value="TreeGrafter"/>
</dbReference>
<evidence type="ECO:0000256" key="2">
    <source>
        <dbReference type="ARBA" id="ARBA00022679"/>
    </source>
</evidence>
<dbReference type="SUPFAM" id="SSF47616">
    <property type="entry name" value="GST C-terminal domain-like"/>
    <property type="match status" value="1"/>
</dbReference>
<dbReference type="EC" id="2.5.1.18" evidence="1"/>
<evidence type="ECO:0000259" key="4">
    <source>
        <dbReference type="PROSITE" id="PS50405"/>
    </source>
</evidence>
<dbReference type="PANTHER" id="PTHR43900">
    <property type="entry name" value="GLUTATHIONE S-TRANSFERASE RHO"/>
    <property type="match status" value="1"/>
</dbReference>
<evidence type="ECO:0000313" key="5">
    <source>
        <dbReference type="EMBL" id="QPG05903.1"/>
    </source>
</evidence>
<dbReference type="Gene3D" id="1.20.1050.10">
    <property type="match status" value="1"/>
</dbReference>
<accession>A0A7S9DXV4</accession>
<evidence type="ECO:0000259" key="3">
    <source>
        <dbReference type="PROSITE" id="PS50404"/>
    </source>
</evidence>
<dbReference type="PANTHER" id="PTHR43900:SF97">
    <property type="entry name" value="GLUTATHIONE TRANSFERASE"/>
    <property type="match status" value="1"/>
</dbReference>
<dbReference type="InterPro" id="IPR010987">
    <property type="entry name" value="Glutathione-S-Trfase_C-like"/>
</dbReference>
<dbReference type="PROSITE" id="PS50404">
    <property type="entry name" value="GST_NTER"/>
    <property type="match status" value="1"/>
</dbReference>